<sequence length="153" mass="16112">MGVRERASAVARDRARGQAGQSLVEFTLGLLVLLLVLAAVVDYGRLLYAGIALTNVAREGAHYGSLSTANATDTAGIQAAALAEYQATGLPLLFGSQPVVTSSVIYQNGKPEAVRVTATLSTRTLLPVPLPLTGERLADQLVIRRTAEMRVLP</sequence>
<name>A0A7C1JM33_THERO</name>
<dbReference type="Pfam" id="PF07811">
    <property type="entry name" value="TadE"/>
    <property type="match status" value="1"/>
</dbReference>
<feature type="domain" description="TadE-like" evidence="1">
    <location>
        <begin position="20"/>
        <end position="61"/>
    </location>
</feature>
<protein>
    <recommendedName>
        <fullName evidence="1">TadE-like domain-containing protein</fullName>
    </recommendedName>
</protein>
<accession>A0A7C1JM33</accession>
<dbReference type="InterPro" id="IPR012495">
    <property type="entry name" value="TadE-like_dom"/>
</dbReference>
<gene>
    <name evidence="2" type="ORF">ENP47_11175</name>
</gene>
<dbReference type="AlphaFoldDB" id="A0A7C1JM33"/>
<proteinExistence type="predicted"/>
<evidence type="ECO:0000259" key="1">
    <source>
        <dbReference type="Pfam" id="PF07811"/>
    </source>
</evidence>
<reference evidence="2" key="1">
    <citation type="journal article" date="2020" name="mSystems">
        <title>Genome- and Community-Level Interaction Insights into Carbon Utilization and Element Cycling Functions of Hydrothermarchaeota in Hydrothermal Sediment.</title>
        <authorList>
            <person name="Zhou Z."/>
            <person name="Liu Y."/>
            <person name="Xu W."/>
            <person name="Pan J."/>
            <person name="Luo Z.H."/>
            <person name="Li M."/>
        </authorList>
    </citation>
    <scope>NUCLEOTIDE SEQUENCE [LARGE SCALE GENOMIC DNA]</scope>
    <source>
        <strain evidence="2">SpSt-222</strain>
    </source>
</reference>
<evidence type="ECO:0000313" key="2">
    <source>
        <dbReference type="EMBL" id="HEF66137.1"/>
    </source>
</evidence>
<comment type="caution">
    <text evidence="2">The sequence shown here is derived from an EMBL/GenBank/DDBJ whole genome shotgun (WGS) entry which is preliminary data.</text>
</comment>
<dbReference type="EMBL" id="DSJL01000011">
    <property type="protein sequence ID" value="HEF66137.1"/>
    <property type="molecule type" value="Genomic_DNA"/>
</dbReference>
<organism evidence="2">
    <name type="scientific">Thermomicrobium roseum</name>
    <dbReference type="NCBI Taxonomy" id="500"/>
    <lineage>
        <taxon>Bacteria</taxon>
        <taxon>Pseudomonadati</taxon>
        <taxon>Thermomicrobiota</taxon>
        <taxon>Thermomicrobia</taxon>
        <taxon>Thermomicrobiales</taxon>
        <taxon>Thermomicrobiaceae</taxon>
        <taxon>Thermomicrobium</taxon>
    </lineage>
</organism>